<dbReference type="KEGG" id="ptn:PTRA_a2416"/>
<reference evidence="2 3" key="1">
    <citation type="submission" date="2015-03" db="EMBL/GenBank/DDBJ databases">
        <authorList>
            <person name="Murphy D."/>
        </authorList>
    </citation>
    <scope>NUCLEOTIDE SEQUENCE [LARGE SCALE GENOMIC DNA]</scope>
    <source>
        <strain evidence="2 3">KMM 520</strain>
    </source>
</reference>
<sequence length="315" mass="35775">MQHWNSYWSRTKSLNSFAEGEHSQGYKGIVANFWQTIFKSLPESTTILDLATGNGGLAVLAQQFNASFDVYASDAASIAPLSQHAPSDPNYKHLEKIHFYGNMPSETLAFENIQFDSVISQFGFEYAEPAAALLAVNKALKPNGEFIALVHHQDSFISTDCQVGLKVLKDLNQDNGLLLQLQDFADLCQSITNKVEPTAEQQVQFKQKNVNLLQQVKYQQSQCSSEDELDWFNLLVKELLPAIIDWPQTDSKRVEELRDNLYSFQLRLQDQQAASWSNSDVEYIKTLLQDNWSSYEFDVIKIDAGIFCWVIKARK</sequence>
<dbReference type="InterPro" id="IPR013216">
    <property type="entry name" value="Methyltransf_11"/>
</dbReference>
<dbReference type="OrthoDB" id="5974463at2"/>
<proteinExistence type="predicted"/>
<protein>
    <recommendedName>
        <fullName evidence="1">Methyltransferase type 11 domain-containing protein</fullName>
    </recommendedName>
</protein>
<organism evidence="2">
    <name type="scientific">Pseudoalteromonas translucida KMM 520</name>
    <dbReference type="NCBI Taxonomy" id="1315283"/>
    <lineage>
        <taxon>Bacteria</taxon>
        <taxon>Pseudomonadati</taxon>
        <taxon>Pseudomonadota</taxon>
        <taxon>Gammaproteobacteria</taxon>
        <taxon>Alteromonadales</taxon>
        <taxon>Pseudoalteromonadaceae</taxon>
        <taxon>Pseudoalteromonas</taxon>
    </lineage>
</organism>
<dbReference type="RefSeq" id="WP_058373742.1">
    <property type="nucleotide sequence ID" value="NZ_CP011034.1"/>
</dbReference>
<dbReference type="Gene3D" id="3.40.50.150">
    <property type="entry name" value="Vaccinia Virus protein VP39"/>
    <property type="match status" value="1"/>
</dbReference>
<accession>A0A0U2WYS2</accession>
<dbReference type="InterPro" id="IPR029063">
    <property type="entry name" value="SAM-dependent_MTases_sf"/>
</dbReference>
<dbReference type="EMBL" id="CP011034">
    <property type="protein sequence ID" value="ALS33512.1"/>
    <property type="molecule type" value="Genomic_DNA"/>
</dbReference>
<evidence type="ECO:0000313" key="3">
    <source>
        <dbReference type="Proteomes" id="UP000065261"/>
    </source>
</evidence>
<dbReference type="GO" id="GO:0008757">
    <property type="term" value="F:S-adenosylmethionine-dependent methyltransferase activity"/>
    <property type="evidence" value="ECO:0007669"/>
    <property type="project" value="InterPro"/>
</dbReference>
<dbReference type="AlphaFoldDB" id="A0A0U2WYS2"/>
<evidence type="ECO:0000313" key="2">
    <source>
        <dbReference type="EMBL" id="ALS33512.1"/>
    </source>
</evidence>
<dbReference type="SUPFAM" id="SSF53335">
    <property type="entry name" value="S-adenosyl-L-methionine-dependent methyltransferases"/>
    <property type="match status" value="1"/>
</dbReference>
<dbReference type="CDD" id="cd02440">
    <property type="entry name" value="AdoMet_MTases"/>
    <property type="match status" value="1"/>
</dbReference>
<feature type="domain" description="Methyltransferase type 11" evidence="1">
    <location>
        <begin position="48"/>
        <end position="147"/>
    </location>
</feature>
<dbReference type="Pfam" id="PF08241">
    <property type="entry name" value="Methyltransf_11"/>
    <property type="match status" value="1"/>
</dbReference>
<dbReference type="PATRIC" id="fig|1315283.4.peg.2104"/>
<gene>
    <name evidence="2" type="ORF">PTRA_a2416</name>
</gene>
<evidence type="ECO:0000259" key="1">
    <source>
        <dbReference type="Pfam" id="PF08241"/>
    </source>
</evidence>
<dbReference type="Proteomes" id="UP000065261">
    <property type="component" value="Chromosome I"/>
</dbReference>
<name>A0A0U2WYS2_9GAMM</name>